<dbReference type="AlphaFoldDB" id="A0AAP5IB44"/>
<gene>
    <name evidence="1" type="ORF">G7B40_020165</name>
</gene>
<comment type="caution">
    <text evidence="1">The sequence shown here is derived from an EMBL/GenBank/DDBJ whole genome shotgun (WGS) entry which is preliminary data.</text>
</comment>
<evidence type="ECO:0000313" key="2">
    <source>
        <dbReference type="Proteomes" id="UP000667802"/>
    </source>
</evidence>
<reference evidence="2" key="1">
    <citation type="journal article" date="2021" name="Science">
        <title>Hunting the eagle killer: A cyanobacterial neurotoxin causes vacuolar myelinopathy.</title>
        <authorList>
            <person name="Breinlinger S."/>
            <person name="Phillips T.J."/>
            <person name="Haram B.N."/>
            <person name="Mares J."/>
            <person name="Martinez Yerena J.A."/>
            <person name="Hrouzek P."/>
            <person name="Sobotka R."/>
            <person name="Henderson W.M."/>
            <person name="Schmieder P."/>
            <person name="Williams S.M."/>
            <person name="Lauderdale J.D."/>
            <person name="Wilde H.D."/>
            <person name="Gerrin W."/>
            <person name="Kust A."/>
            <person name="Washington J.W."/>
            <person name="Wagner C."/>
            <person name="Geier B."/>
            <person name="Liebeke M."/>
            <person name="Enke H."/>
            <person name="Niedermeyer T.H.J."/>
            <person name="Wilde S.B."/>
        </authorList>
    </citation>
    <scope>NUCLEOTIDE SEQUENCE [LARGE SCALE GENOMIC DNA]</scope>
    <source>
        <strain evidence="2">Thurmond2011</strain>
    </source>
</reference>
<protein>
    <submittedName>
        <fullName evidence="1">Uncharacterized protein</fullName>
    </submittedName>
</protein>
<sequence>MAESYLETQQQGLPEMINRILKLISSSLKSFLQSTDSFRPLVVSS</sequence>
<keyword evidence="2" id="KW-1185">Reference proteome</keyword>
<name>A0AAP5IB44_9CYAN</name>
<accession>A0AAP5IB44</accession>
<dbReference type="Proteomes" id="UP000667802">
    <property type="component" value="Unassembled WGS sequence"/>
</dbReference>
<proteinExistence type="predicted"/>
<organism evidence="1 2">
    <name type="scientific">Aetokthonos hydrillicola Thurmond2011</name>
    <dbReference type="NCBI Taxonomy" id="2712845"/>
    <lineage>
        <taxon>Bacteria</taxon>
        <taxon>Bacillati</taxon>
        <taxon>Cyanobacteriota</taxon>
        <taxon>Cyanophyceae</taxon>
        <taxon>Nostocales</taxon>
        <taxon>Hapalosiphonaceae</taxon>
        <taxon>Aetokthonos</taxon>
    </lineage>
</organism>
<dbReference type="EMBL" id="JAALHA020000009">
    <property type="protein sequence ID" value="MDR9896862.1"/>
    <property type="molecule type" value="Genomic_DNA"/>
</dbReference>
<dbReference type="RefSeq" id="WP_208350170.1">
    <property type="nucleotide sequence ID" value="NZ_JAALHA020000009.1"/>
</dbReference>
<evidence type="ECO:0000313" key="1">
    <source>
        <dbReference type="EMBL" id="MDR9896862.1"/>
    </source>
</evidence>